<dbReference type="Proteomes" id="UP000766336">
    <property type="component" value="Unassembled WGS sequence"/>
</dbReference>
<dbReference type="PANTHER" id="PTHR30441">
    <property type="entry name" value="DUF748 DOMAIN-CONTAINING PROTEIN"/>
    <property type="match status" value="1"/>
</dbReference>
<gene>
    <name evidence="2" type="ORF">KHU32_21550</name>
</gene>
<dbReference type="InterPro" id="IPR007844">
    <property type="entry name" value="AsmA"/>
</dbReference>
<evidence type="ECO:0000313" key="3">
    <source>
        <dbReference type="Proteomes" id="UP000766336"/>
    </source>
</evidence>
<dbReference type="PANTHER" id="PTHR30441:SF4">
    <property type="entry name" value="PROTEIN ASMA"/>
    <property type="match status" value="1"/>
</dbReference>
<dbReference type="Pfam" id="PF05170">
    <property type="entry name" value="AsmA"/>
    <property type="match status" value="1"/>
</dbReference>
<feature type="domain" description="AsmA" evidence="1">
    <location>
        <begin position="686"/>
        <end position="865"/>
    </location>
</feature>
<reference evidence="2 3" key="1">
    <citation type="submission" date="2021-05" db="EMBL/GenBank/DDBJ databases">
        <title>Roseococcus sp. XZZS9, whole genome shotgun sequencing project.</title>
        <authorList>
            <person name="Zhao G."/>
            <person name="Shen L."/>
        </authorList>
    </citation>
    <scope>NUCLEOTIDE SEQUENCE [LARGE SCALE GENOMIC DNA]</scope>
    <source>
        <strain evidence="2 3">XZZS9</strain>
    </source>
</reference>
<proteinExistence type="predicted"/>
<keyword evidence="3" id="KW-1185">Reference proteome</keyword>
<evidence type="ECO:0000259" key="1">
    <source>
        <dbReference type="Pfam" id="PF05170"/>
    </source>
</evidence>
<sequence length="935" mass="97344">MKRLASARGLTLALVLGLAGAAAAGAYVVPKWLDWDRHSGTIAAIASERLGRPVWLEGPVTLELLPQPRLEASRVVIGQTGDDVRMSARALRLRLDLGALLLGRIKVRELALVGADIRLPWPPTSLPALAPLPRLTALDARLEESRISIGGALLEGVSARLTAGSPAEALTAEGALVWRGRPVRFQATLGRAGDDGIAPLDVSASHASVNLQARGALLAEGGFEGRLEISGPDLAAVLPAPPGPFRATSSLVAGAEVLTARQLALEVGGQSVRGSALLRLGREPRFDLTLATPRLEVEPWLAALRGAGPQAVPVSLDISAEGATLGPLRLRKLRGAAFLQGERLTLTDVSAELPGETTIELSGASAGPRLDLALRWRSARAEQLAEAIALPARQLLPPGTSEGQLRLSWEGTQVTATDLTAQLGPTRATGGFVWRQQSRPTLALGLDFDRLEAGLTPAELLASLREAGANADFQLRLGFDRLSLGPSAWERVAVDGAVENGRLLLRRLAGRHLGLDVALAGTLAADRVSDLTLEAEGLAGPLLARLGLERPGLAGLPLRLRASGAGPLDALPLRVEGDLSEARIESQATIDVAKGLGQGTFTLRHPGAARMIGVLTERPAPQWLGEGSFSLIASLARRPEGWSAESFDVVAGQLRGRGQLALGEGGAATGRLALERLPLPAWRDLELGAWSGPALDVALTAERVEPLDLPALEQASAQLRTDAATLRIEELRANIAGGTLAGALRLERGPTARVSAEGSFSDVVLDGPLTGRPVDISAGRLSGEFRLNSAGNAPAALVEGLGGEARLNWREGVLQGLDGTAAAAALRQEDLRGAEAGLRAALQGGATAIQSATASLSIAGGTVTVDEATLEGDGGAAMRLGGQVDLARDVLGLRVTMPVAEGAPDVGLRLTGPSQRPRRLVEVAQWLRWRAEHSP</sequence>
<comment type="caution">
    <text evidence="2">The sequence shown here is derived from an EMBL/GenBank/DDBJ whole genome shotgun (WGS) entry which is preliminary data.</text>
</comment>
<dbReference type="InterPro" id="IPR052894">
    <property type="entry name" value="AsmA-related"/>
</dbReference>
<protein>
    <submittedName>
        <fullName evidence="2">AsmA family protein</fullName>
    </submittedName>
</protein>
<evidence type="ECO:0000313" key="2">
    <source>
        <dbReference type="EMBL" id="MBS7813541.1"/>
    </source>
</evidence>
<dbReference type="RefSeq" id="WP_213672238.1">
    <property type="nucleotide sequence ID" value="NZ_JAHCDA010000005.1"/>
</dbReference>
<accession>A0ABS5QIM6</accession>
<name>A0ABS5QIM6_9PROT</name>
<dbReference type="EMBL" id="JAHCDA010000005">
    <property type="protein sequence ID" value="MBS7813541.1"/>
    <property type="molecule type" value="Genomic_DNA"/>
</dbReference>
<organism evidence="2 3">
    <name type="scientific">Roseococcus pinisoli</name>
    <dbReference type="NCBI Taxonomy" id="2835040"/>
    <lineage>
        <taxon>Bacteria</taxon>
        <taxon>Pseudomonadati</taxon>
        <taxon>Pseudomonadota</taxon>
        <taxon>Alphaproteobacteria</taxon>
        <taxon>Acetobacterales</taxon>
        <taxon>Roseomonadaceae</taxon>
        <taxon>Roseococcus</taxon>
    </lineage>
</organism>